<keyword evidence="3 4" id="KW-0472">Membrane</keyword>
<feature type="transmembrane region" description="Helical" evidence="4">
    <location>
        <begin position="267"/>
        <end position="288"/>
    </location>
</feature>
<dbReference type="Proteomes" id="UP000184226">
    <property type="component" value="Unassembled WGS sequence"/>
</dbReference>
<sequence length="429" mass="45389">MTRSATPAAPHDNIESPYAWTRLIVSLLLMTIGGSGMYSVTVVLPQIQAEFGVSRSDASLPYTLTMVGFGLGGILMGRLSDRYGVVLPIIVGTVGLSSGFILAGNASSLWQFVLVQGLMIGLLGTAATFAPLVADTSQWFTRRRGIAVAICMSGNYLAGAVWPPVMQHFIDTAGWRMTYVGIGVFCLLSMLPLALVYRRRPPSVAAVVGLGPRRDARFAREAARSDPRRPLGLTPSALQGLLCFAGVACCVAMAMPQVHIVAYCGDLGFGAARGAEMLALMLGLGIVSRLVSGWMSDHIGGLRTLLVGSLLQGLALLLFLNSKGLVSLYLISALFGLFQGGIVPAYALIVREYFSPDEAGARVGTVLMATLFGMALGGWMSGAIYDLTGSYHAAFLNGIGWNVLNLSIIGFLLYRARRGLGVFSGPLRA</sequence>
<keyword evidence="7" id="KW-1185">Reference proteome</keyword>
<evidence type="ECO:0000256" key="3">
    <source>
        <dbReference type="ARBA" id="ARBA00023136"/>
    </source>
</evidence>
<evidence type="ECO:0000256" key="1">
    <source>
        <dbReference type="ARBA" id="ARBA00022692"/>
    </source>
</evidence>
<feature type="domain" description="Major facilitator superfamily (MFS) profile" evidence="5">
    <location>
        <begin position="22"/>
        <end position="417"/>
    </location>
</feature>
<evidence type="ECO:0000313" key="6">
    <source>
        <dbReference type="EMBL" id="SHI35352.1"/>
    </source>
</evidence>
<dbReference type="OrthoDB" id="3573349at2"/>
<evidence type="ECO:0000256" key="2">
    <source>
        <dbReference type="ARBA" id="ARBA00022989"/>
    </source>
</evidence>
<organism evidence="6 7">
    <name type="scientific">Pollutimonas bauzanensis</name>
    <dbReference type="NCBI Taxonomy" id="658167"/>
    <lineage>
        <taxon>Bacteria</taxon>
        <taxon>Pseudomonadati</taxon>
        <taxon>Pseudomonadota</taxon>
        <taxon>Betaproteobacteria</taxon>
        <taxon>Burkholderiales</taxon>
        <taxon>Alcaligenaceae</taxon>
        <taxon>Pollutimonas</taxon>
    </lineage>
</organism>
<name>A0A1M6AG08_9BURK</name>
<evidence type="ECO:0000256" key="4">
    <source>
        <dbReference type="SAM" id="Phobius"/>
    </source>
</evidence>
<feature type="transmembrane region" description="Helical" evidence="4">
    <location>
        <begin position="59"/>
        <end position="76"/>
    </location>
</feature>
<proteinExistence type="predicted"/>
<dbReference type="PANTHER" id="PTHR11360:SF290">
    <property type="entry name" value="MONOCARBOXYLATE MFS PERMEASE"/>
    <property type="match status" value="1"/>
</dbReference>
<dbReference type="InterPro" id="IPR050327">
    <property type="entry name" value="Proton-linked_MCT"/>
</dbReference>
<dbReference type="CDD" id="cd17355">
    <property type="entry name" value="MFS_YcxA_like"/>
    <property type="match status" value="1"/>
</dbReference>
<dbReference type="STRING" id="658167.SAMN04488135_12213"/>
<dbReference type="EMBL" id="FQXE01000022">
    <property type="protein sequence ID" value="SHI35352.1"/>
    <property type="molecule type" value="Genomic_DNA"/>
</dbReference>
<feature type="transmembrane region" description="Helical" evidence="4">
    <location>
        <begin position="23"/>
        <end position="47"/>
    </location>
</feature>
<dbReference type="Gene3D" id="1.20.1250.20">
    <property type="entry name" value="MFS general substrate transporter like domains"/>
    <property type="match status" value="2"/>
</dbReference>
<feature type="transmembrane region" description="Helical" evidence="4">
    <location>
        <begin position="326"/>
        <end position="349"/>
    </location>
</feature>
<dbReference type="InterPro" id="IPR036259">
    <property type="entry name" value="MFS_trans_sf"/>
</dbReference>
<dbReference type="AlphaFoldDB" id="A0A1M6AG08"/>
<dbReference type="InterPro" id="IPR020846">
    <property type="entry name" value="MFS_dom"/>
</dbReference>
<feature type="transmembrane region" description="Helical" evidence="4">
    <location>
        <begin position="83"/>
        <end position="103"/>
    </location>
</feature>
<feature type="transmembrane region" description="Helical" evidence="4">
    <location>
        <begin position="237"/>
        <end position="255"/>
    </location>
</feature>
<evidence type="ECO:0000259" key="5">
    <source>
        <dbReference type="PROSITE" id="PS50850"/>
    </source>
</evidence>
<feature type="transmembrane region" description="Helical" evidence="4">
    <location>
        <begin position="361"/>
        <end position="385"/>
    </location>
</feature>
<feature type="transmembrane region" description="Helical" evidence="4">
    <location>
        <begin position="300"/>
        <end position="320"/>
    </location>
</feature>
<gene>
    <name evidence="6" type="ORF">SAMN04488135_12213</name>
</gene>
<feature type="transmembrane region" description="Helical" evidence="4">
    <location>
        <begin position="146"/>
        <end position="165"/>
    </location>
</feature>
<dbReference type="InterPro" id="IPR011701">
    <property type="entry name" value="MFS"/>
</dbReference>
<protein>
    <submittedName>
        <fullName evidence="6">Cyanate permease</fullName>
    </submittedName>
</protein>
<dbReference type="SUPFAM" id="SSF103473">
    <property type="entry name" value="MFS general substrate transporter"/>
    <property type="match status" value="1"/>
</dbReference>
<feature type="transmembrane region" description="Helical" evidence="4">
    <location>
        <begin position="109"/>
        <end position="134"/>
    </location>
</feature>
<dbReference type="PANTHER" id="PTHR11360">
    <property type="entry name" value="MONOCARBOXYLATE TRANSPORTER"/>
    <property type="match status" value="1"/>
</dbReference>
<feature type="transmembrane region" description="Helical" evidence="4">
    <location>
        <begin position="177"/>
        <end position="197"/>
    </location>
</feature>
<reference evidence="6 7" key="1">
    <citation type="submission" date="2016-11" db="EMBL/GenBank/DDBJ databases">
        <authorList>
            <person name="Jaros S."/>
            <person name="Januszkiewicz K."/>
            <person name="Wedrychowicz H."/>
        </authorList>
    </citation>
    <scope>NUCLEOTIDE SEQUENCE [LARGE SCALE GENOMIC DNA]</scope>
    <source>
        <strain evidence="6 7">CGMCC 1.10190</strain>
    </source>
</reference>
<dbReference type="GO" id="GO:0022857">
    <property type="term" value="F:transmembrane transporter activity"/>
    <property type="evidence" value="ECO:0007669"/>
    <property type="project" value="InterPro"/>
</dbReference>
<dbReference type="PROSITE" id="PS50850">
    <property type="entry name" value="MFS"/>
    <property type="match status" value="1"/>
</dbReference>
<evidence type="ECO:0000313" key="7">
    <source>
        <dbReference type="Proteomes" id="UP000184226"/>
    </source>
</evidence>
<keyword evidence="2 4" id="KW-1133">Transmembrane helix</keyword>
<dbReference type="Pfam" id="PF07690">
    <property type="entry name" value="MFS_1"/>
    <property type="match status" value="1"/>
</dbReference>
<dbReference type="RefSeq" id="WP_073109625.1">
    <property type="nucleotide sequence ID" value="NZ_FQXE01000022.1"/>
</dbReference>
<keyword evidence="1 4" id="KW-0812">Transmembrane</keyword>
<feature type="transmembrane region" description="Helical" evidence="4">
    <location>
        <begin position="391"/>
        <end position="414"/>
    </location>
</feature>
<accession>A0A1M6AG08</accession>